<dbReference type="InterPro" id="IPR023198">
    <property type="entry name" value="PGP-like_dom2"/>
</dbReference>
<protein>
    <submittedName>
        <fullName evidence="1">HAD family hydrolase</fullName>
    </submittedName>
</protein>
<dbReference type="AlphaFoldDB" id="A0A1V9YK73"/>
<dbReference type="Pfam" id="PF00702">
    <property type="entry name" value="Hydrolase"/>
    <property type="match status" value="1"/>
</dbReference>
<comment type="caution">
    <text evidence="1">The sequence shown here is derived from an EMBL/GenBank/DDBJ whole genome shotgun (WGS) entry which is preliminary data.</text>
</comment>
<dbReference type="NCBIfam" id="TIGR01509">
    <property type="entry name" value="HAD-SF-IA-v3"/>
    <property type="match status" value="1"/>
</dbReference>
<dbReference type="SUPFAM" id="SSF56784">
    <property type="entry name" value="HAD-like"/>
    <property type="match status" value="1"/>
</dbReference>
<organism evidence="1 2">
    <name type="scientific">Thraustotheca clavata</name>
    <dbReference type="NCBI Taxonomy" id="74557"/>
    <lineage>
        <taxon>Eukaryota</taxon>
        <taxon>Sar</taxon>
        <taxon>Stramenopiles</taxon>
        <taxon>Oomycota</taxon>
        <taxon>Saprolegniomycetes</taxon>
        <taxon>Saprolegniales</taxon>
        <taxon>Achlyaceae</taxon>
        <taxon>Thraustotheca</taxon>
    </lineage>
</organism>
<dbReference type="PANTHER" id="PTHR18901:SF38">
    <property type="entry name" value="PSEUDOURIDINE-5'-PHOSPHATASE"/>
    <property type="match status" value="1"/>
</dbReference>
<dbReference type="Proteomes" id="UP000243217">
    <property type="component" value="Unassembled WGS sequence"/>
</dbReference>
<dbReference type="OrthoDB" id="40579at2759"/>
<dbReference type="EMBL" id="JNBS01003564">
    <property type="protein sequence ID" value="OQR86087.1"/>
    <property type="molecule type" value="Genomic_DNA"/>
</dbReference>
<name>A0A1V9YK73_9STRA</name>
<dbReference type="InterPro" id="IPR006439">
    <property type="entry name" value="HAD-SF_hydro_IA"/>
</dbReference>
<sequence length="176" mass="18665">MGTPAHEWTRVVIDALGLSMTPEALAHAWHDHMSAKYPTCALMPGALSLVHKLPSSVKVALATSSPASAVAIKRSAHPTLFDRFDVTVCGDDACVQRGKPSPDIFLRAAHLLDVSPSKCIVIEDTAHGVTAANAAKMTAVVVPDSRFYSAKDIPGRFDHADVILPSLEAFDLSLLG</sequence>
<dbReference type="Gene3D" id="1.10.150.240">
    <property type="entry name" value="Putative phosphatase, domain 2"/>
    <property type="match status" value="1"/>
</dbReference>
<reference evidence="1 2" key="1">
    <citation type="journal article" date="2014" name="Genome Biol. Evol.">
        <title>The secreted proteins of Achlya hypogyna and Thraustotheca clavata identify the ancestral oomycete secretome and reveal gene acquisitions by horizontal gene transfer.</title>
        <authorList>
            <person name="Misner I."/>
            <person name="Blouin N."/>
            <person name="Leonard G."/>
            <person name="Richards T.A."/>
            <person name="Lane C.E."/>
        </authorList>
    </citation>
    <scope>NUCLEOTIDE SEQUENCE [LARGE SCALE GENOMIC DNA]</scope>
    <source>
        <strain evidence="1 2">ATCC 34112</strain>
    </source>
</reference>
<evidence type="ECO:0000313" key="1">
    <source>
        <dbReference type="EMBL" id="OQR86087.1"/>
    </source>
</evidence>
<keyword evidence="1" id="KW-0378">Hydrolase</keyword>
<accession>A0A1V9YK73</accession>
<evidence type="ECO:0000313" key="2">
    <source>
        <dbReference type="Proteomes" id="UP000243217"/>
    </source>
</evidence>
<dbReference type="PANTHER" id="PTHR18901">
    <property type="entry name" value="2-DEOXYGLUCOSE-6-PHOSPHATE PHOSPHATASE 2"/>
    <property type="match status" value="1"/>
</dbReference>
<keyword evidence="2" id="KW-1185">Reference proteome</keyword>
<dbReference type="STRING" id="74557.A0A1V9YK73"/>
<dbReference type="Gene3D" id="3.40.50.1000">
    <property type="entry name" value="HAD superfamily/HAD-like"/>
    <property type="match status" value="1"/>
</dbReference>
<dbReference type="GO" id="GO:0016791">
    <property type="term" value="F:phosphatase activity"/>
    <property type="evidence" value="ECO:0007669"/>
    <property type="project" value="TreeGrafter"/>
</dbReference>
<dbReference type="InterPro" id="IPR036412">
    <property type="entry name" value="HAD-like_sf"/>
</dbReference>
<dbReference type="InterPro" id="IPR023214">
    <property type="entry name" value="HAD_sf"/>
</dbReference>
<gene>
    <name evidence="1" type="ORF">THRCLA_10575</name>
</gene>
<proteinExistence type="predicted"/>